<name>A0A2K9NCR4_9PROT</name>
<proteinExistence type="predicted"/>
<feature type="compositionally biased region" description="Polar residues" evidence="1">
    <location>
        <begin position="382"/>
        <end position="392"/>
    </location>
</feature>
<feature type="region of interest" description="Disordered" evidence="1">
    <location>
        <begin position="1"/>
        <end position="66"/>
    </location>
</feature>
<dbReference type="AlphaFoldDB" id="A0A2K9NCR4"/>
<feature type="compositionally biased region" description="Pro residues" evidence="1">
    <location>
        <begin position="160"/>
        <end position="169"/>
    </location>
</feature>
<dbReference type="EMBL" id="CP025611">
    <property type="protein sequence ID" value="AUN30933.1"/>
    <property type="molecule type" value="Genomic_DNA"/>
</dbReference>
<sequence>MLGSLLRRLTGQRAEAPRPTPIPPAVSETQADAAPSAEQPAEPDLQMSSLEAHALPGGPGKSPVFSSRAVRDATVVTGTIESLNRFVTGQDVLDDLTWRLESLTADQVNFLQLSAEPGLIQRAQARSEILKGAKAAALRKLLTDLAGGAIPEPASRGAPLVPPNAPILPPLTSLQPRTGEGPVPLVPSLGSANPAPPGPGAPSLTTAPPLVSKPIPPAPAKPLVPTPVPPKGPVVSPPALVDAKAPEPKPAETKPLDVKVPEAKAPEPKLAEPKPAAFKLPDIKPTEPTPVEPKLVEPAPAPTVKVPEPVASKPKTLPPAPTPAATVAMAPVEPPRPEPAKVQAEQPRPVQAPASPPPEPALPRLGRQDAEARRARLLASLNDTLSSSEAAP</sequence>
<feature type="compositionally biased region" description="Basic and acidic residues" evidence="1">
    <location>
        <begin position="244"/>
        <end position="272"/>
    </location>
</feature>
<dbReference type="KEGG" id="ncb:C0V82_12285"/>
<gene>
    <name evidence="2" type="ORF">C0V82_12285</name>
</gene>
<accession>A0A2K9NCR4</accession>
<protein>
    <submittedName>
        <fullName evidence="2">Uncharacterized protein</fullName>
    </submittedName>
</protein>
<dbReference type="Proteomes" id="UP000234752">
    <property type="component" value="Chromosome eg_1"/>
</dbReference>
<organism evidence="2 3">
    <name type="scientific">Niveispirillum cyanobacteriorum</name>
    <dbReference type="NCBI Taxonomy" id="1612173"/>
    <lineage>
        <taxon>Bacteria</taxon>
        <taxon>Pseudomonadati</taxon>
        <taxon>Pseudomonadota</taxon>
        <taxon>Alphaproteobacteria</taxon>
        <taxon>Rhodospirillales</taxon>
        <taxon>Azospirillaceae</taxon>
        <taxon>Niveispirillum</taxon>
    </lineage>
</organism>
<keyword evidence="3" id="KW-1185">Reference proteome</keyword>
<evidence type="ECO:0000256" key="1">
    <source>
        <dbReference type="SAM" id="MobiDB-lite"/>
    </source>
</evidence>
<dbReference type="OrthoDB" id="7366852at2"/>
<dbReference type="RefSeq" id="WP_102112599.1">
    <property type="nucleotide sequence ID" value="NZ_BMGN01000008.1"/>
</dbReference>
<feature type="compositionally biased region" description="Low complexity" evidence="1">
    <location>
        <begin position="201"/>
        <end position="210"/>
    </location>
</feature>
<feature type="compositionally biased region" description="Pro residues" evidence="1">
    <location>
        <begin position="214"/>
        <end position="236"/>
    </location>
</feature>
<feature type="region of interest" description="Disordered" evidence="1">
    <location>
        <begin position="154"/>
        <end position="392"/>
    </location>
</feature>
<evidence type="ECO:0000313" key="2">
    <source>
        <dbReference type="EMBL" id="AUN30933.1"/>
    </source>
</evidence>
<evidence type="ECO:0000313" key="3">
    <source>
        <dbReference type="Proteomes" id="UP000234752"/>
    </source>
</evidence>
<reference evidence="2 3" key="1">
    <citation type="submission" date="2017-12" db="EMBL/GenBank/DDBJ databases">
        <title>Genomes of bacteria within cyanobacterial aggregates.</title>
        <authorList>
            <person name="Cai H."/>
        </authorList>
    </citation>
    <scope>NUCLEOTIDE SEQUENCE [LARGE SCALE GENOMIC DNA]</scope>
    <source>
        <strain evidence="2 3">TH16</strain>
    </source>
</reference>